<evidence type="ECO:0000313" key="1">
    <source>
        <dbReference type="EMBL" id="KAG9467758.1"/>
    </source>
</evidence>
<organism evidence="1 2">
    <name type="scientific">Eleutherodactylus coqui</name>
    <name type="common">Puerto Rican coqui</name>
    <dbReference type="NCBI Taxonomy" id="57060"/>
    <lineage>
        <taxon>Eukaryota</taxon>
        <taxon>Metazoa</taxon>
        <taxon>Chordata</taxon>
        <taxon>Craniata</taxon>
        <taxon>Vertebrata</taxon>
        <taxon>Euteleostomi</taxon>
        <taxon>Amphibia</taxon>
        <taxon>Batrachia</taxon>
        <taxon>Anura</taxon>
        <taxon>Neobatrachia</taxon>
        <taxon>Hyloidea</taxon>
        <taxon>Eleutherodactylidae</taxon>
        <taxon>Eleutherodactylinae</taxon>
        <taxon>Eleutherodactylus</taxon>
        <taxon>Eleutherodactylus</taxon>
    </lineage>
</organism>
<keyword evidence="2" id="KW-1185">Reference proteome</keyword>
<accession>A0A8J6EEN1</accession>
<gene>
    <name evidence="1" type="ORF">GDO78_014375</name>
</gene>
<dbReference type="AlphaFoldDB" id="A0A8J6EEN1"/>
<proteinExistence type="predicted"/>
<comment type="caution">
    <text evidence="1">The sequence shown here is derived from an EMBL/GenBank/DDBJ whole genome shotgun (WGS) entry which is preliminary data.</text>
</comment>
<dbReference type="Proteomes" id="UP000770717">
    <property type="component" value="Unassembled WGS sequence"/>
</dbReference>
<name>A0A8J6EEN1_ELECQ</name>
<sequence length="113" mass="12457">MRQQFFMSLFAHDVHLRFKGRGLTTCCMFEGSSPTRLDGAEASSSIGDCIICELDSLSLTLKFNSIYLYYSQARHYGVIPAISLVLIHNSSNLIGCLGCLIQPDGLFGFPDLT</sequence>
<dbReference type="EMBL" id="WNTK01001219">
    <property type="protein sequence ID" value="KAG9467758.1"/>
    <property type="molecule type" value="Genomic_DNA"/>
</dbReference>
<evidence type="ECO:0000313" key="2">
    <source>
        <dbReference type="Proteomes" id="UP000770717"/>
    </source>
</evidence>
<reference evidence="1" key="1">
    <citation type="thesis" date="2020" institute="ProQuest LLC" country="789 East Eisenhower Parkway, Ann Arbor, MI, USA">
        <title>Comparative Genomics and Chromosome Evolution.</title>
        <authorList>
            <person name="Mudd A.B."/>
        </authorList>
    </citation>
    <scope>NUCLEOTIDE SEQUENCE</scope>
    <source>
        <strain evidence="1">HN-11 Male</strain>
        <tissue evidence="1">Kidney and liver</tissue>
    </source>
</reference>
<protein>
    <submittedName>
        <fullName evidence="1">Uncharacterized protein</fullName>
    </submittedName>
</protein>